<comment type="caution">
    <text evidence="1">The sequence shown here is derived from an EMBL/GenBank/DDBJ whole genome shotgun (WGS) entry which is preliminary data.</text>
</comment>
<dbReference type="HOGENOM" id="CLU_1731855_0_0_1"/>
<proteinExistence type="predicted"/>
<name>K2RAH6_MACPH</name>
<dbReference type="AlphaFoldDB" id="K2RAH6"/>
<dbReference type="Proteomes" id="UP000007129">
    <property type="component" value="Unassembled WGS sequence"/>
</dbReference>
<dbReference type="InParanoid" id="K2RAH6"/>
<organism evidence="1 2">
    <name type="scientific">Macrophomina phaseolina (strain MS6)</name>
    <name type="common">Charcoal rot fungus</name>
    <dbReference type="NCBI Taxonomy" id="1126212"/>
    <lineage>
        <taxon>Eukaryota</taxon>
        <taxon>Fungi</taxon>
        <taxon>Dikarya</taxon>
        <taxon>Ascomycota</taxon>
        <taxon>Pezizomycotina</taxon>
        <taxon>Dothideomycetes</taxon>
        <taxon>Dothideomycetes incertae sedis</taxon>
        <taxon>Botryosphaeriales</taxon>
        <taxon>Botryosphaeriaceae</taxon>
        <taxon>Macrophomina</taxon>
    </lineage>
</organism>
<accession>K2RAH6</accession>
<reference evidence="1 2" key="1">
    <citation type="journal article" date="2012" name="BMC Genomics">
        <title>Tools to kill: Genome of one of the most destructive plant pathogenic fungi Macrophomina phaseolina.</title>
        <authorList>
            <person name="Islam M.S."/>
            <person name="Haque M.S."/>
            <person name="Islam M.M."/>
            <person name="Emdad E.M."/>
            <person name="Halim A."/>
            <person name="Hossen Q.M.M."/>
            <person name="Hossain M.Z."/>
            <person name="Ahmed B."/>
            <person name="Rahim S."/>
            <person name="Rahman M.S."/>
            <person name="Alam M.M."/>
            <person name="Hou S."/>
            <person name="Wan X."/>
            <person name="Saito J.A."/>
            <person name="Alam M."/>
        </authorList>
    </citation>
    <scope>NUCLEOTIDE SEQUENCE [LARGE SCALE GENOMIC DNA]</scope>
    <source>
        <strain evidence="1 2">MS6</strain>
    </source>
</reference>
<dbReference type="EMBL" id="AHHD01000564">
    <property type="protein sequence ID" value="EKG09892.1"/>
    <property type="molecule type" value="Genomic_DNA"/>
</dbReference>
<protein>
    <submittedName>
        <fullName evidence="1">Uncharacterized protein</fullName>
    </submittedName>
</protein>
<sequence length="151" mass="16906">MSQLSYLCVWRGWLVGSCVTGRCPAMGVACTRPSAALLQWHSEPPPTSCTSPPWGRLSAPVESLGSLDKLYKKIHGLKEHFPQDILKYSAMVYQYYCINGQWHIGGEGSRLDKNKYPNIRPETVEDFLRRTPLELLPETMSSAGNSHQPLS</sequence>
<evidence type="ECO:0000313" key="1">
    <source>
        <dbReference type="EMBL" id="EKG09892.1"/>
    </source>
</evidence>
<dbReference type="STRING" id="1126212.K2RAH6"/>
<gene>
    <name evidence="1" type="ORF">MPH_13099</name>
</gene>
<dbReference type="VEuPathDB" id="FungiDB:MPH_13099"/>
<evidence type="ECO:0000313" key="2">
    <source>
        <dbReference type="Proteomes" id="UP000007129"/>
    </source>
</evidence>